<comment type="caution">
    <text evidence="2">The sequence shown here is derived from an EMBL/GenBank/DDBJ whole genome shotgun (WGS) entry which is preliminary data.</text>
</comment>
<evidence type="ECO:0000313" key="3">
    <source>
        <dbReference type="Proteomes" id="UP000178603"/>
    </source>
</evidence>
<name>A0A1F8AV13_9BACT</name>
<dbReference type="EMBL" id="MGGW01000001">
    <property type="protein sequence ID" value="OGM55571.1"/>
    <property type="molecule type" value="Genomic_DNA"/>
</dbReference>
<dbReference type="Proteomes" id="UP000178603">
    <property type="component" value="Unassembled WGS sequence"/>
</dbReference>
<feature type="compositionally biased region" description="Polar residues" evidence="1">
    <location>
        <begin position="14"/>
        <end position="23"/>
    </location>
</feature>
<gene>
    <name evidence="2" type="ORF">A3E44_04890</name>
</gene>
<protein>
    <submittedName>
        <fullName evidence="2">Uncharacterized protein</fullName>
    </submittedName>
</protein>
<reference evidence="2 3" key="1">
    <citation type="journal article" date="2016" name="Nat. Commun.">
        <title>Thousands of microbial genomes shed light on interconnected biogeochemical processes in an aquifer system.</title>
        <authorList>
            <person name="Anantharaman K."/>
            <person name="Brown C.T."/>
            <person name="Hug L.A."/>
            <person name="Sharon I."/>
            <person name="Castelle C.J."/>
            <person name="Probst A.J."/>
            <person name="Thomas B.C."/>
            <person name="Singh A."/>
            <person name="Wilkins M.J."/>
            <person name="Karaoz U."/>
            <person name="Brodie E.L."/>
            <person name="Williams K.H."/>
            <person name="Hubbard S.S."/>
            <person name="Banfield J.F."/>
        </authorList>
    </citation>
    <scope>NUCLEOTIDE SEQUENCE [LARGE SCALE GENOMIC DNA]</scope>
</reference>
<sequence>MSENKDAAIRSLQPAETTGNSQAVIATGNPEELKSSVEKFAKAVVRKNAQGKLPAGSKINGVEINRSYVGGFYDHGPDQMRLSPLENNVSQLHSTIIYSNQDKLPDLINSHVVSVTPSETDHGNSILTIYFFQDRKQIDGRGWCTPAHASTELPSGAMTEFLGEISKNPDLLEDFYQKTFVGLDSQGGLPGMRRIKADGFFIISGTKLEEAGKVGKYDTRAVDTFFSSLEKHQYQQGPYGTGDAFQPR</sequence>
<feature type="region of interest" description="Disordered" evidence="1">
    <location>
        <begin position="1"/>
        <end position="23"/>
    </location>
</feature>
<organism evidence="2 3">
    <name type="scientific">Candidatus Woesebacteria bacterium RIFCSPHIGHO2_12_FULL_41_24</name>
    <dbReference type="NCBI Taxonomy" id="1802510"/>
    <lineage>
        <taxon>Bacteria</taxon>
        <taxon>Candidatus Woeseibacteriota</taxon>
    </lineage>
</organism>
<evidence type="ECO:0000256" key="1">
    <source>
        <dbReference type="SAM" id="MobiDB-lite"/>
    </source>
</evidence>
<proteinExistence type="predicted"/>
<dbReference type="AlphaFoldDB" id="A0A1F8AV13"/>
<accession>A0A1F8AV13</accession>
<evidence type="ECO:0000313" key="2">
    <source>
        <dbReference type="EMBL" id="OGM55571.1"/>
    </source>
</evidence>